<feature type="compositionally biased region" description="Polar residues" evidence="6">
    <location>
        <begin position="850"/>
        <end position="860"/>
    </location>
</feature>
<dbReference type="CDD" id="cd17702">
    <property type="entry name" value="RUN_RUSC2"/>
    <property type="match status" value="1"/>
</dbReference>
<feature type="region of interest" description="Disordered" evidence="6">
    <location>
        <begin position="1361"/>
        <end position="1463"/>
    </location>
</feature>
<protein>
    <recommendedName>
        <fullName evidence="11">RUN and SH3 domain containing 2</fullName>
    </recommendedName>
</protein>
<keyword evidence="2 5" id="KW-0728">SH3 domain</keyword>
<feature type="compositionally biased region" description="Basic and acidic residues" evidence="6">
    <location>
        <begin position="558"/>
        <end position="573"/>
    </location>
</feature>
<organism evidence="9 10">
    <name type="scientific">Electrophorus voltai</name>
    <dbReference type="NCBI Taxonomy" id="2609070"/>
    <lineage>
        <taxon>Eukaryota</taxon>
        <taxon>Metazoa</taxon>
        <taxon>Chordata</taxon>
        <taxon>Craniata</taxon>
        <taxon>Vertebrata</taxon>
        <taxon>Euteleostomi</taxon>
        <taxon>Actinopterygii</taxon>
        <taxon>Neopterygii</taxon>
        <taxon>Teleostei</taxon>
        <taxon>Ostariophysi</taxon>
        <taxon>Gymnotiformes</taxon>
        <taxon>Gymnotoidei</taxon>
        <taxon>Gymnotidae</taxon>
        <taxon>Electrophorus</taxon>
    </lineage>
</organism>
<dbReference type="InterPro" id="IPR037213">
    <property type="entry name" value="Run_dom_sf"/>
</dbReference>
<feature type="region of interest" description="Disordered" evidence="6">
    <location>
        <begin position="427"/>
        <end position="451"/>
    </location>
</feature>
<dbReference type="FunFam" id="1.20.58.900:FF:000006">
    <property type="entry name" value="RUN and SH3 domain containing 1"/>
    <property type="match status" value="1"/>
</dbReference>
<dbReference type="InterPro" id="IPR004012">
    <property type="entry name" value="Run_dom"/>
</dbReference>
<dbReference type="GO" id="GO:0031410">
    <property type="term" value="C:cytoplasmic vesicle"/>
    <property type="evidence" value="ECO:0007669"/>
    <property type="project" value="TreeGrafter"/>
</dbReference>
<feature type="region of interest" description="Disordered" evidence="6">
    <location>
        <begin position="992"/>
        <end position="1024"/>
    </location>
</feature>
<feature type="compositionally biased region" description="Low complexity" evidence="6">
    <location>
        <begin position="510"/>
        <end position="525"/>
    </location>
</feature>
<evidence type="ECO:0000256" key="2">
    <source>
        <dbReference type="ARBA" id="ARBA00022443"/>
    </source>
</evidence>
<evidence type="ECO:0000256" key="1">
    <source>
        <dbReference type="ARBA" id="ARBA00004496"/>
    </source>
</evidence>
<feature type="compositionally biased region" description="Polar residues" evidence="6">
    <location>
        <begin position="430"/>
        <end position="451"/>
    </location>
</feature>
<evidence type="ECO:0000256" key="4">
    <source>
        <dbReference type="ARBA" id="ARBA00022553"/>
    </source>
</evidence>
<dbReference type="InterPro" id="IPR001452">
    <property type="entry name" value="SH3_domain"/>
</dbReference>
<reference evidence="9" key="1">
    <citation type="submission" date="2023-03" db="EMBL/GenBank/DDBJ databases">
        <title>Electrophorus voltai genome.</title>
        <authorList>
            <person name="Bian C."/>
        </authorList>
    </citation>
    <scope>NUCLEOTIDE SEQUENCE</scope>
    <source>
        <strain evidence="9">CB-2022</strain>
        <tissue evidence="9">Muscle</tissue>
    </source>
</reference>
<feature type="domain" description="RUN" evidence="8">
    <location>
        <begin position="1156"/>
        <end position="1300"/>
    </location>
</feature>
<feature type="compositionally biased region" description="Basic and acidic residues" evidence="6">
    <location>
        <begin position="1523"/>
        <end position="1533"/>
    </location>
</feature>
<dbReference type="Pfam" id="PF07653">
    <property type="entry name" value="SH3_2"/>
    <property type="match status" value="1"/>
</dbReference>
<feature type="region of interest" description="Disordered" evidence="6">
    <location>
        <begin position="662"/>
        <end position="692"/>
    </location>
</feature>
<dbReference type="SUPFAM" id="SSF50044">
    <property type="entry name" value="SH3-domain"/>
    <property type="match status" value="1"/>
</dbReference>
<dbReference type="Gene3D" id="1.20.58.900">
    <property type="match status" value="1"/>
</dbReference>
<dbReference type="InterPro" id="IPR047343">
    <property type="entry name" value="RUSC1_2"/>
</dbReference>
<feature type="region of interest" description="Disordered" evidence="6">
    <location>
        <begin position="509"/>
        <end position="582"/>
    </location>
</feature>
<feature type="compositionally biased region" description="Basic and acidic residues" evidence="6">
    <location>
        <begin position="1407"/>
        <end position="1461"/>
    </location>
</feature>
<dbReference type="InterPro" id="IPR047342">
    <property type="entry name" value="RUN_RUSC2"/>
</dbReference>
<comment type="subcellular location">
    <subcellularLocation>
        <location evidence="1">Cytoplasm</location>
    </subcellularLocation>
</comment>
<feature type="compositionally biased region" description="Basic and acidic residues" evidence="6">
    <location>
        <begin position="1361"/>
        <end position="1371"/>
    </location>
</feature>
<feature type="region of interest" description="Disordered" evidence="6">
    <location>
        <begin position="1671"/>
        <end position="1704"/>
    </location>
</feature>
<feature type="region of interest" description="Disordered" evidence="6">
    <location>
        <begin position="802"/>
        <end position="837"/>
    </location>
</feature>
<dbReference type="Gene3D" id="2.30.30.40">
    <property type="entry name" value="SH3 Domains"/>
    <property type="match status" value="1"/>
</dbReference>
<evidence type="ECO:0000256" key="6">
    <source>
        <dbReference type="SAM" id="MobiDB-lite"/>
    </source>
</evidence>
<feature type="compositionally biased region" description="Low complexity" evidence="6">
    <location>
        <begin position="998"/>
        <end position="1012"/>
    </location>
</feature>
<sequence>DQKRELKPHKGLIPATDRASLWPRPLAPPSIQPSALTHLCLHQTMESPPKLAGETLIVHHIPLVHCQVSGSRRHCGSGPFSCPENLGLSRTTSLPERDVVQREALVYSSLIQTSSSGDTFEDEPGQTGEKAGSGGRGGGMASDTSSFTSSNSEAPSTPPGGPPTKVCNRPSSLRHNPFLLNTGEDEDYEDDEDEDGDNLNGYLEDSSFHLHGNSNSTSEDGADLAPFHLHEFDFTPGPFHLHESLEKPWCSASIQRGVSWSRGSTRGGVYDFSANLEDLDLQGLDSQHRHGSSGSTLSMDCGEQEWGEDDDEDEDQSMQGRGSSECCGSHCRSSQPFSEPFSEPFSDCTLGYASDSSCNSSDGVLVNFSAIYSKTNNGVPAKPPLNLNSSAHQSCTSSVSELIGIGGTEYSNGGGAFYLDLHTSPIEPPQHSSITKESADPTSSCQCPSQPQGGTVELDANCNSYHTHLGSERLLSSDASTTELTSCLQSQARLVVATQNYYKLVTCDLSSQSSPSPAGSSVTSCSDEHSKGSPTQPTEYFLFRHTKEEEEEEEEEHVENTEQTEMHDGKKEGSTSSSDPNHVIEGQVYVNISPPVSARSVGGALGAGRLRSRSYERNLDKSPPPRLGSLERMLSCPVRLSEGADSGPLPPPRVTSFAEMARNKRRPGGSPSQRSALEVSSAHSSGEFSPIPEDLTQAQSLSLPPLTQRCSQGACETNSHRHRNAPLRDSLGGAGREARTKAEGGLSSSTDSSPVLVRYSKDQRPTTLPIQPFTFQHQFGKPQNKPLLPLLDEYISQMQARGGAAPACGQEDSEEDCRQPQATSNAPTTIRPSPLGSYSPVRLQGVPSWSGTCSTCSPTPDQAPAGPRPPRSVSCPITAGLLPQHSPTAATPHTGAHSKLGPLPPTPPPAPLTKKQSPLMPTLPTRGHCFHRGSLTTLPTLPSSGLSPMGQLEPALQEEEVKVLPACMTQRHNAHHLSPQALRWREYRRKNPLGVERSSSSPSSSSSSSSNSVPATLTVRRPGPRLVRRNVFDFPPSNHTPSFSRLNGAKPIMSFVRGFMGEGSELSQIKGRQSVRQLQHYSDFLPDYFSQTERPPEEFCLSPDATTEDSISIDLQQKRGLVKAINTAVDLIVAHFGTSRDPEVKAKLGNSSVSPNVGHLILKYLCPAVQEVLQDGLRAHVLDIIIGQRRNWPWSVVEASTQLGPSTRVLHSLFSKVSQYSELTNHSMRLNAFIFGLLNLRSLEFWFNHIYTHEDIIAAHYHPWGFLPLSQGACQPMFEELLLLLQPLSLLPFDLDLLFEPHQLQKGQEHMRRKEQLCSARQDLDQSARSTFQLMRSKGTLGVKPVKEELVAKPEGVGPQKDRFVLRREGTWPRMETAGSKRQARTEPRTEGAGSESVEAGPGLKLDAGRKNEASLMDGRDKSADRMKGVGEEDGERERKIERDGQREREKKRERDGDAARLRSKQSGWWFQLMQSSQVYIDNSTQGSKFVKWEKRKKGGTEGWRQNHPPPREGVVEGAEANHTTDEQPDPERPSMINSGNGGRRSRSTSNGTFDQSRPPSEPSRVSKGKPSWMGSPPESVLSELKRSKEQQPDGQGPEEGAQTRTGAGADGVAHGLHWGRLFGAGNLGRTEKTDQKPGARSQKGRMPSGWLNLDRAMLDLVVQSVGAGKVVGKGAEPPKQTTHSPEAQQSPTQLAQEHGSPSHPKAACEVRALCHHIATETGHLSFHKGDVLQVLGRADSDWLLCALGDAQ</sequence>
<feature type="non-terminal residue" evidence="9">
    <location>
        <position position="1"/>
    </location>
</feature>
<dbReference type="SMART" id="SM00593">
    <property type="entry name" value="RUN"/>
    <property type="match status" value="1"/>
</dbReference>
<dbReference type="PROSITE" id="PS50002">
    <property type="entry name" value="SH3"/>
    <property type="match status" value="1"/>
</dbReference>
<evidence type="ECO:0000313" key="10">
    <source>
        <dbReference type="Proteomes" id="UP001239994"/>
    </source>
</evidence>
<evidence type="ECO:0000259" key="7">
    <source>
        <dbReference type="PROSITE" id="PS50002"/>
    </source>
</evidence>
<feature type="region of interest" description="Disordered" evidence="6">
    <location>
        <begin position="850"/>
        <end position="914"/>
    </location>
</feature>
<keyword evidence="3" id="KW-0963">Cytoplasm</keyword>
<gene>
    <name evidence="9" type="ORF">P4O66_005413</name>
</gene>
<feature type="compositionally biased region" description="Acidic residues" evidence="6">
    <location>
        <begin position="302"/>
        <end position="316"/>
    </location>
</feature>
<feature type="region of interest" description="Disordered" evidence="6">
    <location>
        <begin position="1486"/>
        <end position="1651"/>
    </location>
</feature>
<evidence type="ECO:0000259" key="8">
    <source>
        <dbReference type="PROSITE" id="PS50826"/>
    </source>
</evidence>
<feature type="compositionally biased region" description="Polar residues" evidence="6">
    <location>
        <begin position="1680"/>
        <end position="1696"/>
    </location>
</feature>
<evidence type="ECO:0008006" key="11">
    <source>
        <dbReference type="Google" id="ProtNLM"/>
    </source>
</evidence>
<feature type="region of interest" description="Disordered" evidence="6">
    <location>
        <begin position="285"/>
        <end position="325"/>
    </location>
</feature>
<evidence type="ECO:0000256" key="3">
    <source>
        <dbReference type="ARBA" id="ARBA00022490"/>
    </source>
</evidence>
<dbReference type="Pfam" id="PF02759">
    <property type="entry name" value="RUN"/>
    <property type="match status" value="1"/>
</dbReference>
<keyword evidence="10" id="KW-1185">Reference proteome</keyword>
<comment type="caution">
    <text evidence="9">The sequence shown here is derived from an EMBL/GenBank/DDBJ whole genome shotgun (WGS) entry which is preliminary data.</text>
</comment>
<feature type="compositionally biased region" description="Acidic residues" evidence="6">
    <location>
        <begin position="183"/>
        <end position="197"/>
    </location>
</feature>
<feature type="compositionally biased region" description="Polar residues" evidence="6">
    <location>
        <begin position="708"/>
        <end position="717"/>
    </location>
</feature>
<keyword evidence="4" id="KW-0597">Phosphoprotein</keyword>
<feature type="compositionally biased region" description="Gly residues" evidence="6">
    <location>
        <begin position="131"/>
        <end position="140"/>
    </location>
</feature>
<feature type="compositionally biased region" description="Pro residues" evidence="6">
    <location>
        <begin position="902"/>
        <end position="911"/>
    </location>
</feature>
<dbReference type="SUPFAM" id="SSF140741">
    <property type="entry name" value="RUN domain-like"/>
    <property type="match status" value="1"/>
</dbReference>
<feature type="non-terminal residue" evidence="9">
    <location>
        <position position="1752"/>
    </location>
</feature>
<dbReference type="InterPro" id="IPR036028">
    <property type="entry name" value="SH3-like_dom_sf"/>
</dbReference>
<dbReference type="Proteomes" id="UP001239994">
    <property type="component" value="Unassembled WGS sequence"/>
</dbReference>
<feature type="compositionally biased region" description="Polar residues" evidence="6">
    <location>
        <begin position="820"/>
        <end position="831"/>
    </location>
</feature>
<evidence type="ECO:0000313" key="9">
    <source>
        <dbReference type="EMBL" id="KAK1806934.1"/>
    </source>
</evidence>
<dbReference type="PANTHER" id="PTHR15591">
    <property type="entry name" value="RUN AND SH3 DOMAIN CONTAINING"/>
    <property type="match status" value="1"/>
</dbReference>
<feature type="domain" description="SH3" evidence="7">
    <location>
        <begin position="1706"/>
        <end position="1752"/>
    </location>
</feature>
<dbReference type="EMBL" id="JAROKS010000001">
    <property type="protein sequence ID" value="KAK1806934.1"/>
    <property type="molecule type" value="Genomic_DNA"/>
</dbReference>
<accession>A0AAD8ZX03</accession>
<dbReference type="PROSITE" id="PS50826">
    <property type="entry name" value="RUN"/>
    <property type="match status" value="1"/>
</dbReference>
<feature type="compositionally biased region" description="Low complexity" evidence="6">
    <location>
        <begin position="142"/>
        <end position="155"/>
    </location>
</feature>
<name>A0AAD8ZX03_9TELE</name>
<feature type="region of interest" description="Disordered" evidence="6">
    <location>
        <begin position="708"/>
        <end position="756"/>
    </location>
</feature>
<proteinExistence type="predicted"/>
<evidence type="ECO:0000256" key="5">
    <source>
        <dbReference type="PROSITE-ProRule" id="PRU00192"/>
    </source>
</evidence>
<feature type="region of interest" description="Disordered" evidence="6">
    <location>
        <begin position="113"/>
        <end position="219"/>
    </location>
</feature>
<dbReference type="PANTHER" id="PTHR15591:SF14">
    <property type="entry name" value="AP-4 COMPLEX ACCESSORY SUBUNIT RUSC2"/>
    <property type="match status" value="1"/>
</dbReference>